<comment type="caution">
    <text evidence="2">The sequence shown here is derived from an EMBL/GenBank/DDBJ whole genome shotgun (WGS) entry which is preliminary data.</text>
</comment>
<dbReference type="InterPro" id="IPR010736">
    <property type="entry name" value="SHIPPO-rpt"/>
</dbReference>
<feature type="region of interest" description="Disordered" evidence="1">
    <location>
        <begin position="310"/>
        <end position="361"/>
    </location>
</feature>
<accession>A0A1J4JD80</accession>
<protein>
    <submittedName>
        <fullName evidence="2">Uncharacterized protein</fullName>
    </submittedName>
</protein>
<dbReference type="PANTHER" id="PTHR21580">
    <property type="entry name" value="SHIPPO-1-RELATED"/>
    <property type="match status" value="1"/>
</dbReference>
<evidence type="ECO:0000313" key="2">
    <source>
        <dbReference type="EMBL" id="OHS95381.1"/>
    </source>
</evidence>
<dbReference type="EMBL" id="MLAK01001248">
    <property type="protein sequence ID" value="OHS95381.1"/>
    <property type="molecule type" value="Genomic_DNA"/>
</dbReference>
<dbReference type="AlphaFoldDB" id="A0A1J4JD80"/>
<dbReference type="Pfam" id="PF07004">
    <property type="entry name" value="SHIPPO-rpt"/>
    <property type="match status" value="5"/>
</dbReference>
<proteinExistence type="predicted"/>
<gene>
    <name evidence="2" type="ORF">TRFO_10512</name>
</gene>
<organism evidence="2 3">
    <name type="scientific">Tritrichomonas foetus</name>
    <dbReference type="NCBI Taxonomy" id="1144522"/>
    <lineage>
        <taxon>Eukaryota</taxon>
        <taxon>Metamonada</taxon>
        <taxon>Parabasalia</taxon>
        <taxon>Tritrichomonadida</taxon>
        <taxon>Tritrichomonadidae</taxon>
        <taxon>Tritrichomonas</taxon>
    </lineage>
</organism>
<feature type="region of interest" description="Disordered" evidence="1">
    <location>
        <begin position="1"/>
        <end position="21"/>
    </location>
</feature>
<dbReference type="OrthoDB" id="429991at2759"/>
<evidence type="ECO:0000313" key="3">
    <source>
        <dbReference type="Proteomes" id="UP000179807"/>
    </source>
</evidence>
<sequence>MELIPIHITTSGQTKSPGPGSYMTRREIGSEATKITFHQRTSKKEDITNAPYRVIPSTIGSGKKYSLKGRLAETPNDINISPDYTPPSFGSNIPKISLHSKRIESEKEVTPGPGAYQIPNDISKGGKSVSFHGPKNRSDHLINGDPNASPGPGNYSVGIQPNRKSLPSYSIGRRYNSVPREDVSPGPGAYENTQALSPRKYGIAFHARHVLADLPRSPGPATYDTTKNIISQTPRIYMHGRTEQKTDICSAPYQKINYQQIQTSRHYSMRSRLPIIGESTNSTPASEYIPPQFGSDAKKSMISPRYQLHNPEEIRPDPCQYSPTKPFGSDGKKTIFHGRKERGPDIHENSPGPCEYSPDATTLQKRSPRFTMKGSKYEPKIESSGEYVCLNSTLNQPKTTFHGRDSLELTFG</sequence>
<dbReference type="GeneID" id="94830206"/>
<dbReference type="PANTHER" id="PTHR21580:SF28">
    <property type="entry name" value="BOREALIN N-TERMINAL DOMAIN-CONTAINING PROTEIN-RELATED"/>
    <property type="match status" value="1"/>
</dbReference>
<evidence type="ECO:0000256" key="1">
    <source>
        <dbReference type="SAM" id="MobiDB-lite"/>
    </source>
</evidence>
<dbReference type="RefSeq" id="XP_068348518.1">
    <property type="nucleotide sequence ID" value="XM_068495502.1"/>
</dbReference>
<name>A0A1J4JD80_9EUKA</name>
<keyword evidence="3" id="KW-1185">Reference proteome</keyword>
<feature type="compositionally biased region" description="Polar residues" evidence="1">
    <location>
        <begin position="157"/>
        <end position="168"/>
    </location>
</feature>
<feature type="region of interest" description="Disordered" evidence="1">
    <location>
        <begin position="107"/>
        <end position="170"/>
    </location>
</feature>
<reference evidence="2" key="1">
    <citation type="submission" date="2016-10" db="EMBL/GenBank/DDBJ databases">
        <authorList>
            <person name="Benchimol M."/>
            <person name="Almeida L.G."/>
            <person name="Vasconcelos A.T."/>
            <person name="Perreira-Neves A."/>
            <person name="Rosa I.A."/>
            <person name="Tasca T."/>
            <person name="Bogo M.R."/>
            <person name="de Souza W."/>
        </authorList>
    </citation>
    <scope>NUCLEOTIDE SEQUENCE [LARGE SCALE GENOMIC DNA]</scope>
    <source>
        <strain evidence="2">K</strain>
    </source>
</reference>
<dbReference type="InterPro" id="IPR051291">
    <property type="entry name" value="CIMAP"/>
</dbReference>
<dbReference type="Proteomes" id="UP000179807">
    <property type="component" value="Unassembled WGS sequence"/>
</dbReference>
<dbReference type="VEuPathDB" id="TrichDB:TRFO_10512"/>